<feature type="compositionally biased region" description="Polar residues" evidence="1">
    <location>
        <begin position="87"/>
        <end position="110"/>
    </location>
</feature>
<evidence type="ECO:0008006" key="4">
    <source>
        <dbReference type="Google" id="ProtNLM"/>
    </source>
</evidence>
<feature type="region of interest" description="Disordered" evidence="1">
    <location>
        <begin position="246"/>
        <end position="306"/>
    </location>
</feature>
<reference evidence="2 3" key="1">
    <citation type="submission" date="2016-03" db="EMBL/GenBank/DDBJ databases">
        <title>Comparative genomics of the ectomycorrhizal sister species Rhizopogon vinicolor and Rhizopogon vesiculosus (Basidiomycota: Boletales) reveals a divergence of the mating type B locus.</title>
        <authorList>
            <person name="Mujic A.B."/>
            <person name="Kuo A."/>
            <person name="Tritt A."/>
            <person name="Lipzen A."/>
            <person name="Chen C."/>
            <person name="Johnson J."/>
            <person name="Sharma A."/>
            <person name="Barry K."/>
            <person name="Grigoriev I.V."/>
            <person name="Spatafora J.W."/>
        </authorList>
    </citation>
    <scope>NUCLEOTIDE SEQUENCE [LARGE SCALE GENOMIC DNA]</scope>
    <source>
        <strain evidence="2 3">AM-OR11-056</strain>
    </source>
</reference>
<evidence type="ECO:0000256" key="1">
    <source>
        <dbReference type="SAM" id="MobiDB-lite"/>
    </source>
</evidence>
<name>A0A1J8PMT1_9AGAM</name>
<keyword evidence="3" id="KW-1185">Reference proteome</keyword>
<accession>A0A1J8PMT1</accession>
<dbReference type="Proteomes" id="UP000183567">
    <property type="component" value="Unassembled WGS sequence"/>
</dbReference>
<feature type="compositionally biased region" description="Polar residues" evidence="1">
    <location>
        <begin position="339"/>
        <end position="353"/>
    </location>
</feature>
<feature type="compositionally biased region" description="Polar residues" evidence="1">
    <location>
        <begin position="276"/>
        <end position="285"/>
    </location>
</feature>
<organism evidence="2 3">
    <name type="scientific">Rhizopogon vesiculosus</name>
    <dbReference type="NCBI Taxonomy" id="180088"/>
    <lineage>
        <taxon>Eukaryota</taxon>
        <taxon>Fungi</taxon>
        <taxon>Dikarya</taxon>
        <taxon>Basidiomycota</taxon>
        <taxon>Agaricomycotina</taxon>
        <taxon>Agaricomycetes</taxon>
        <taxon>Agaricomycetidae</taxon>
        <taxon>Boletales</taxon>
        <taxon>Suillineae</taxon>
        <taxon>Rhizopogonaceae</taxon>
        <taxon>Rhizopogon</taxon>
    </lineage>
</organism>
<dbReference type="AlphaFoldDB" id="A0A1J8PMT1"/>
<comment type="caution">
    <text evidence="2">The sequence shown here is derived from an EMBL/GenBank/DDBJ whole genome shotgun (WGS) entry which is preliminary data.</text>
</comment>
<sequence length="452" mass="48733">MPNLLGLYAQTNKVLTSRAKACIVAVIKHTQSPSILPYIAESLHLKSGSPGFLSDGVENFIAPFITLEKRIEVQGTASSRSAFRPTTGRTKPTGSTALQGAFRVSSQPGNSGMAAPRATSQAHRRSRPTSGRVPSEPGPSSTQSTNRRRDIARPTQLPRWVGKMFTRSDPLLVTDGAEMPRTIQKTRIPIATSQVGFSWILSDGVESFIAPFITLEKRIEVQGTASSRSALRPTTGRTRSIRSTALQGALRVSSQPGSSSLQSTTQRRDITRPVVLTTQRPQRAGNSGMAAPRATLHAHHRSRPTDIARPTQLPRWVGKMFTRPDPLPVTNGTEMPRTIQKTRIPSAKPSSVGSLPKPVISQSDPKNNPVVRSANSTSTTAVKPPSRTRPVPFTKSNNPVVRSANSTSTTAVKPSSRTRPVPFTKSVHPATRSTSSRIARPRAPTKLQTAPS</sequence>
<dbReference type="EMBL" id="LVVM01005480">
    <property type="protein sequence ID" value="OJA10430.1"/>
    <property type="molecule type" value="Genomic_DNA"/>
</dbReference>
<evidence type="ECO:0000313" key="3">
    <source>
        <dbReference type="Proteomes" id="UP000183567"/>
    </source>
</evidence>
<dbReference type="Gene3D" id="1.25.10.10">
    <property type="entry name" value="Leucine-rich Repeat Variant"/>
    <property type="match status" value="1"/>
</dbReference>
<feature type="region of interest" description="Disordered" evidence="1">
    <location>
        <begin position="318"/>
        <end position="452"/>
    </location>
</feature>
<evidence type="ECO:0000313" key="2">
    <source>
        <dbReference type="EMBL" id="OJA10430.1"/>
    </source>
</evidence>
<dbReference type="InterPro" id="IPR011989">
    <property type="entry name" value="ARM-like"/>
</dbReference>
<proteinExistence type="predicted"/>
<gene>
    <name evidence="2" type="ORF">AZE42_10468</name>
</gene>
<feature type="region of interest" description="Disordered" evidence="1">
    <location>
        <begin position="76"/>
        <end position="159"/>
    </location>
</feature>
<feature type="compositionally biased region" description="Low complexity" evidence="1">
    <location>
        <begin position="253"/>
        <end position="265"/>
    </location>
</feature>
<protein>
    <recommendedName>
        <fullName evidence="4">CLASP N-terminal domain-containing protein</fullName>
    </recommendedName>
</protein>
<dbReference type="OrthoDB" id="46159at2759"/>
<feature type="compositionally biased region" description="Polar residues" evidence="1">
    <location>
        <begin position="394"/>
        <end position="418"/>
    </location>
</feature>